<proteinExistence type="predicted"/>
<dbReference type="EMBL" id="AP025523">
    <property type="protein sequence ID" value="BDE07742.1"/>
    <property type="molecule type" value="Genomic_DNA"/>
</dbReference>
<reference evidence="1 2" key="1">
    <citation type="journal article" date="2022" name="ISME Commun">
        <title>Vulcanimicrobium alpinus gen. nov. sp. nov., the first cultivated representative of the candidate phylum 'Eremiobacterota', is a metabolically versatile aerobic anoxygenic phototroph.</title>
        <authorList>
            <person name="Yabe S."/>
            <person name="Muto K."/>
            <person name="Abe K."/>
            <person name="Yokota A."/>
            <person name="Staudigel H."/>
            <person name="Tebo B.M."/>
        </authorList>
    </citation>
    <scope>NUCLEOTIDE SEQUENCE [LARGE SCALE GENOMIC DNA]</scope>
    <source>
        <strain evidence="1 2">WC8-2</strain>
    </source>
</reference>
<gene>
    <name evidence="1" type="ORF">WPS_30180</name>
</gene>
<name>A0AAN1XYI3_UNVUL</name>
<organism evidence="1 2">
    <name type="scientific">Vulcanimicrobium alpinum</name>
    <dbReference type="NCBI Taxonomy" id="3016050"/>
    <lineage>
        <taxon>Bacteria</taxon>
        <taxon>Bacillati</taxon>
        <taxon>Vulcanimicrobiota</taxon>
        <taxon>Vulcanimicrobiia</taxon>
        <taxon>Vulcanimicrobiales</taxon>
        <taxon>Vulcanimicrobiaceae</taxon>
        <taxon>Vulcanimicrobium</taxon>
    </lineage>
</organism>
<dbReference type="KEGG" id="vab:WPS_30180"/>
<sequence length="380" mass="40475">MSAERALLAACGAGIAFVGAVSARPAQAVPLFAQRYNLQCGACHSVLPELNAFGNEFRNRGYRIYGLPKHGTTVVALREQVGYTETPPSGSTTRTVPAGALLGAVEVGRVEAFVHESLGSQGGPSSLFLGYLAYHDDRSKTLYRAGLFEMPLVHSPAQRNDTLTTYGYEGSRVGLNELTLATPRWGLEAEHRVGNVDLAATAAYGNSAGSAYGGKPVPTGTTQTFATPEYGLYARVPIAENVRVGADAIAGNAAIVPLGRARFTDAYRRMGLSLDARRGRLELLAEQWWGRDDDGDGQGGRIDSTGGFARLRWRLGNHAFVGVREDGFAAPAATRSLLWFAEAHVTAHARVLIQQSRPIPGGPTALQGALTVGFPWPRGR</sequence>
<evidence type="ECO:0000313" key="2">
    <source>
        <dbReference type="Proteomes" id="UP001317532"/>
    </source>
</evidence>
<protein>
    <submittedName>
        <fullName evidence="1">Uncharacterized protein</fullName>
    </submittedName>
</protein>
<accession>A0AAN1XYI3</accession>
<dbReference type="AlphaFoldDB" id="A0AAN1XYI3"/>
<dbReference type="RefSeq" id="WP_317995316.1">
    <property type="nucleotide sequence ID" value="NZ_AP025523.1"/>
</dbReference>
<keyword evidence="2" id="KW-1185">Reference proteome</keyword>
<evidence type="ECO:0000313" key="1">
    <source>
        <dbReference type="EMBL" id="BDE07742.1"/>
    </source>
</evidence>
<dbReference type="Proteomes" id="UP001317532">
    <property type="component" value="Chromosome"/>
</dbReference>